<dbReference type="PROSITE" id="PS51257">
    <property type="entry name" value="PROKAR_LIPOPROTEIN"/>
    <property type="match status" value="1"/>
</dbReference>
<feature type="region of interest" description="Disordered" evidence="1">
    <location>
        <begin position="36"/>
        <end position="58"/>
    </location>
</feature>
<evidence type="ECO:0000256" key="1">
    <source>
        <dbReference type="SAM" id="MobiDB-lite"/>
    </source>
</evidence>
<sequence length="513" mass="57510">MEFRVREALSEVHAGRVFFCLVLILMLGACDRSPDETTPEAADAAIEEEETGDQQELADSEPWQVACCLAEEQAAGFGDTMRFSDAIDALNVLFMEAARSRDSEMGHSSFKPEMNDDFMRNRASEWLRLFQAIQANFSRGISVYPHAVMEAGQWQGRGESRLEDHVWGVYLYHMHHRESWFAHHDLDDGIRHLPLGLLTGLSRNVYDGHYQDGRFHADPEGEDFSAASMMQGMAAAHAMNYAWVRWKKPGGEDDMGRLEEERLAGWLGRGPEDLLLKARLIVHELDAAWDESRAFYDFGEDEWSLRTLAAMLRGHKGFYELLYLFGDDADREAARRLFDRSAISVESLMAMARPWGLPARIRFSEDGWLAADERVDVAAHWTLIADLTAGFAYTRERDGTARFLARERPALAEGLAAFVDQQIAGALAYQMPEGLLVSSLDWADGTVVDADVSLRAISRFLLGAGEGYGGSDAFASPSGWEGGDTETATRELYHALLRQGEFARETFMRLPGR</sequence>
<comment type="caution">
    <text evidence="2">The sequence shown here is derived from an EMBL/GenBank/DDBJ whole genome shotgun (WGS) entry which is preliminary data.</text>
</comment>
<organism evidence="2 3">
    <name type="scientific">Natronospira bacteriovora</name>
    <dbReference type="NCBI Taxonomy" id="3069753"/>
    <lineage>
        <taxon>Bacteria</taxon>
        <taxon>Pseudomonadati</taxon>
        <taxon>Pseudomonadota</taxon>
        <taxon>Gammaproteobacteria</taxon>
        <taxon>Natronospirales</taxon>
        <taxon>Natronospiraceae</taxon>
        <taxon>Natronospira</taxon>
    </lineage>
</organism>
<dbReference type="EMBL" id="JAVDDT010000003">
    <property type="protein sequence ID" value="MDQ2069428.1"/>
    <property type="molecule type" value="Genomic_DNA"/>
</dbReference>
<name>A0ABU0W672_9GAMM</name>
<accession>A0ABU0W672</accession>
<evidence type="ECO:0000313" key="2">
    <source>
        <dbReference type="EMBL" id="MDQ2069428.1"/>
    </source>
</evidence>
<gene>
    <name evidence="2" type="ORF">RBH19_06060</name>
</gene>
<keyword evidence="3" id="KW-1185">Reference proteome</keyword>
<dbReference type="RefSeq" id="WP_306727929.1">
    <property type="nucleotide sequence ID" value="NZ_JAVDDT010000003.1"/>
</dbReference>
<dbReference type="Proteomes" id="UP001239019">
    <property type="component" value="Unassembled WGS sequence"/>
</dbReference>
<feature type="compositionally biased region" description="Acidic residues" evidence="1">
    <location>
        <begin position="45"/>
        <end position="58"/>
    </location>
</feature>
<protein>
    <submittedName>
        <fullName evidence="2">Uncharacterized protein</fullName>
    </submittedName>
</protein>
<evidence type="ECO:0000313" key="3">
    <source>
        <dbReference type="Proteomes" id="UP001239019"/>
    </source>
</evidence>
<proteinExistence type="predicted"/>
<reference evidence="2 3" key="1">
    <citation type="submission" date="2023-08" db="EMBL/GenBank/DDBJ databases">
        <title>Whole-genome sequencing of halo(alkali)philic microorganisms from hypersaline lakes.</title>
        <authorList>
            <person name="Sorokin D.Y."/>
            <person name="Abbas B."/>
            <person name="Merkel A.Y."/>
        </authorList>
    </citation>
    <scope>NUCLEOTIDE SEQUENCE [LARGE SCALE GENOMIC DNA]</scope>
    <source>
        <strain evidence="2 3">AB-CW4</strain>
    </source>
</reference>